<keyword evidence="1" id="KW-0547">Nucleotide-binding</keyword>
<keyword evidence="1" id="KW-0378">Hydrolase</keyword>
<evidence type="ECO:0000313" key="1">
    <source>
        <dbReference type="EMBL" id="KFM79722.1"/>
    </source>
</evidence>
<dbReference type="Gene3D" id="3.40.50.300">
    <property type="entry name" value="P-loop containing nucleotide triphosphate hydrolases"/>
    <property type="match status" value="1"/>
</dbReference>
<dbReference type="GO" id="GO:0016787">
    <property type="term" value="F:hydrolase activity"/>
    <property type="evidence" value="ECO:0007669"/>
    <property type="project" value="UniProtKB-KW"/>
</dbReference>
<dbReference type="SUPFAM" id="SSF52540">
    <property type="entry name" value="P-loop containing nucleoside triphosphate hydrolases"/>
    <property type="match status" value="1"/>
</dbReference>
<dbReference type="Proteomes" id="UP000054359">
    <property type="component" value="Unassembled WGS sequence"/>
</dbReference>
<dbReference type="GO" id="GO:0043138">
    <property type="term" value="F:3'-5' DNA helicase activity"/>
    <property type="evidence" value="ECO:0007669"/>
    <property type="project" value="UniProtKB-EC"/>
</dbReference>
<dbReference type="STRING" id="407821.A0A087UQT3"/>
<keyword evidence="1" id="KW-0347">Helicase</keyword>
<name>A0A087UQT3_STEMI</name>
<dbReference type="OrthoDB" id="6429763at2759"/>
<sequence>MLMSNLGQIASGYKIVYMAPVKSLCNQRFVDWQAKFEPLGARCIQLTGDTETEDYFELQKYAI</sequence>
<organism evidence="1 2">
    <name type="scientific">Stegodyphus mimosarum</name>
    <name type="common">African social velvet spider</name>
    <dbReference type="NCBI Taxonomy" id="407821"/>
    <lineage>
        <taxon>Eukaryota</taxon>
        <taxon>Metazoa</taxon>
        <taxon>Ecdysozoa</taxon>
        <taxon>Arthropoda</taxon>
        <taxon>Chelicerata</taxon>
        <taxon>Arachnida</taxon>
        <taxon>Araneae</taxon>
        <taxon>Araneomorphae</taxon>
        <taxon>Entelegynae</taxon>
        <taxon>Eresoidea</taxon>
        <taxon>Eresidae</taxon>
        <taxon>Stegodyphus</taxon>
    </lineage>
</organism>
<dbReference type="AlphaFoldDB" id="A0A087UQT3"/>
<dbReference type="InterPro" id="IPR052247">
    <property type="entry name" value="Meiotic_Crossover_Helicase"/>
</dbReference>
<evidence type="ECO:0000313" key="2">
    <source>
        <dbReference type="Proteomes" id="UP000054359"/>
    </source>
</evidence>
<accession>A0A087UQT3</accession>
<feature type="non-terminal residue" evidence="1">
    <location>
        <position position="63"/>
    </location>
</feature>
<proteinExistence type="predicted"/>
<keyword evidence="2" id="KW-1185">Reference proteome</keyword>
<dbReference type="InterPro" id="IPR027417">
    <property type="entry name" value="P-loop_NTPase"/>
</dbReference>
<protein>
    <submittedName>
        <fullName evidence="1">Putative ATP-dependent DNA helicase HFM1</fullName>
    </submittedName>
</protein>
<keyword evidence="1" id="KW-0067">ATP-binding</keyword>
<dbReference type="PANTHER" id="PTHR47835">
    <property type="entry name" value="HFM1, ATP DEPENDENT DNA HELICASE HOMOLOG"/>
    <property type="match status" value="1"/>
</dbReference>
<reference evidence="1 2" key="1">
    <citation type="submission" date="2013-11" db="EMBL/GenBank/DDBJ databases">
        <title>Genome sequencing of Stegodyphus mimosarum.</title>
        <authorList>
            <person name="Bechsgaard J."/>
        </authorList>
    </citation>
    <scope>NUCLEOTIDE SEQUENCE [LARGE SCALE GENOMIC DNA]</scope>
</reference>
<dbReference type="EMBL" id="KK121096">
    <property type="protein sequence ID" value="KFM79722.1"/>
    <property type="molecule type" value="Genomic_DNA"/>
</dbReference>
<gene>
    <name evidence="1" type="ORF">X975_05906</name>
</gene>
<dbReference type="PANTHER" id="PTHR47835:SF3">
    <property type="entry name" value="HELICASE FOR MEIOSIS 1"/>
    <property type="match status" value="1"/>
</dbReference>